<keyword evidence="2 4" id="KW-0474">Menaquinone biosynthesis</keyword>
<evidence type="ECO:0000256" key="3">
    <source>
        <dbReference type="ARBA" id="ARBA00023239"/>
    </source>
</evidence>
<evidence type="ECO:0000256" key="2">
    <source>
        <dbReference type="ARBA" id="ARBA00022428"/>
    </source>
</evidence>
<proteinExistence type="inferred from homology"/>
<gene>
    <name evidence="4" type="primary">mqnA</name>
    <name evidence="5" type="ORF">NZ47_02020</name>
</gene>
<dbReference type="AlphaFoldDB" id="A0A0B2K4A7"/>
<evidence type="ECO:0000313" key="6">
    <source>
        <dbReference type="Proteomes" id="UP000030993"/>
    </source>
</evidence>
<name>A0A0B2K4A7_9FIRM</name>
<dbReference type="Pfam" id="PF02621">
    <property type="entry name" value="VitK2_biosynth"/>
    <property type="match status" value="1"/>
</dbReference>
<organism evidence="5 6">
    <name type="scientific">Anaerovibrio lipolyticus</name>
    <dbReference type="NCBI Taxonomy" id="82374"/>
    <lineage>
        <taxon>Bacteria</taxon>
        <taxon>Bacillati</taxon>
        <taxon>Bacillota</taxon>
        <taxon>Negativicutes</taxon>
        <taxon>Selenomonadales</taxon>
        <taxon>Selenomonadaceae</taxon>
        <taxon>Anaerovibrio</taxon>
    </lineage>
</organism>
<accession>A0A0B2K4A7</accession>
<dbReference type="EMBL" id="JSCE01000037">
    <property type="protein sequence ID" value="KHM52917.1"/>
    <property type="molecule type" value="Genomic_DNA"/>
</dbReference>
<dbReference type="InterPro" id="IPR003773">
    <property type="entry name" value="Menaquinone_biosynth"/>
</dbReference>
<comment type="caution">
    <text evidence="5">The sequence shown here is derived from an EMBL/GenBank/DDBJ whole genome shotgun (WGS) entry which is preliminary data.</text>
</comment>
<dbReference type="CDD" id="cd13634">
    <property type="entry name" value="PBP2_Sco4506"/>
    <property type="match status" value="1"/>
</dbReference>
<dbReference type="UniPathway" id="UPA00079"/>
<evidence type="ECO:0000256" key="1">
    <source>
        <dbReference type="ARBA" id="ARBA00004863"/>
    </source>
</evidence>
<dbReference type="STRING" id="82374.NZ47_02020"/>
<dbReference type="Proteomes" id="UP000030993">
    <property type="component" value="Unassembled WGS sequence"/>
</dbReference>
<evidence type="ECO:0000256" key="4">
    <source>
        <dbReference type="HAMAP-Rule" id="MF_00995"/>
    </source>
</evidence>
<comment type="pathway">
    <text evidence="1 4">Quinol/quinone metabolism; menaquinone biosynthesis.</text>
</comment>
<dbReference type="GO" id="GO:0009234">
    <property type="term" value="P:menaquinone biosynthetic process"/>
    <property type="evidence" value="ECO:0007669"/>
    <property type="project" value="UniProtKB-UniRule"/>
</dbReference>
<dbReference type="GO" id="GO:0016836">
    <property type="term" value="F:hydro-lyase activity"/>
    <property type="evidence" value="ECO:0007669"/>
    <property type="project" value="UniProtKB-UniRule"/>
</dbReference>
<sequence>MEKPRLGHIHFLNVLPITYSLTQCGYGEGIDIKGGVPSVMNNDLINNRLDASEVSSIVYARNFDKLLILPDLCVRADGPVRSIILVSKKPITEINQDRIVLTAQSATSHVLLKIILNKSYDATPEYCVRHLTPDNPVPDDCTAALLIGDDALNVYHHKNKDKFYYYDMGMEWKKLTGRCMVYAVWAVHKDFAQNNPEALQLLHERLYKGLRHGYAHKADAINSILDSKPFTFQQLDEYLEVIKWNLTEEYLDNLMIFYKYAYEMGLIPRMPKLKLAEVEL</sequence>
<dbReference type="Gene3D" id="3.40.190.10">
    <property type="entry name" value="Periplasmic binding protein-like II"/>
    <property type="match status" value="2"/>
</dbReference>
<comment type="similarity">
    <text evidence="4">Belongs to the MqnA/MqnD family. MqnA subfamily.</text>
</comment>
<dbReference type="SUPFAM" id="SSF53850">
    <property type="entry name" value="Periplasmic binding protein-like II"/>
    <property type="match status" value="1"/>
</dbReference>
<evidence type="ECO:0000313" key="5">
    <source>
        <dbReference type="EMBL" id="KHM52917.1"/>
    </source>
</evidence>
<dbReference type="PANTHER" id="PTHR37690">
    <property type="entry name" value="CHORISMATE DEHYDRATASE"/>
    <property type="match status" value="1"/>
</dbReference>
<dbReference type="RefSeq" id="WP_039206029.1">
    <property type="nucleotide sequence ID" value="NZ_JSCE01000037.1"/>
</dbReference>
<keyword evidence="6" id="KW-1185">Reference proteome</keyword>
<dbReference type="PANTHER" id="PTHR37690:SF1">
    <property type="entry name" value="CHORISMATE DEHYDRATASE"/>
    <property type="match status" value="1"/>
</dbReference>
<comment type="function">
    <text evidence="4">Catalyzes the dehydration of chorismate into 3-[(1-carboxyvinyl)oxy]benzoate, a step in the biosynthesis of menaquinone (MK, vitamin K2).</text>
</comment>
<keyword evidence="3 4" id="KW-0456">Lyase</keyword>
<comment type="catalytic activity">
    <reaction evidence="4">
        <text>chorismate = 3-[(1-carboxyvinyl)-oxy]benzoate + H2O</text>
        <dbReference type="Rhea" id="RHEA:40051"/>
        <dbReference type="ChEBI" id="CHEBI:15377"/>
        <dbReference type="ChEBI" id="CHEBI:29748"/>
        <dbReference type="ChEBI" id="CHEBI:76981"/>
        <dbReference type="EC" id="4.2.1.151"/>
    </reaction>
</comment>
<dbReference type="HAMAP" id="MF_00995">
    <property type="entry name" value="MqnA"/>
    <property type="match status" value="1"/>
</dbReference>
<dbReference type="EC" id="4.2.1.151" evidence="4"/>
<dbReference type="InterPro" id="IPR030868">
    <property type="entry name" value="MqnA"/>
</dbReference>
<reference evidence="5 6" key="1">
    <citation type="journal article" date="2013" name="PLoS ONE">
        <title>Identification and characterization of three novel lipases belonging to families II and V from Anaerovibrio lipolyticus 5ST.</title>
        <authorList>
            <person name="Prive F."/>
            <person name="Kaderbhai N.N."/>
            <person name="Girdwood S."/>
            <person name="Worgan H.J."/>
            <person name="Pinloche E."/>
            <person name="Scollan N.D."/>
            <person name="Huws S.A."/>
            <person name="Newbold C.J."/>
        </authorList>
    </citation>
    <scope>NUCLEOTIDE SEQUENCE [LARGE SCALE GENOMIC DNA]</scope>
    <source>
        <strain evidence="5 6">5S</strain>
    </source>
</reference>
<dbReference type="eggNOG" id="COG1427">
    <property type="taxonomic scope" value="Bacteria"/>
</dbReference>
<protein>
    <recommendedName>
        <fullName evidence="4">Chorismate dehydratase</fullName>
        <ecNumber evidence="4">4.2.1.151</ecNumber>
    </recommendedName>
    <alternativeName>
        <fullName evidence="4">Menaquinone biosynthetic enzyme MqnA</fullName>
    </alternativeName>
</protein>